<dbReference type="CDD" id="cd00118">
    <property type="entry name" value="LysM"/>
    <property type="match status" value="1"/>
</dbReference>
<proteinExistence type="predicted"/>
<dbReference type="AlphaFoldDB" id="A0A1M6W2B0"/>
<dbReference type="OrthoDB" id="2603324at2"/>
<gene>
    <name evidence="2" type="ORF">SAMN02745136_03551</name>
</gene>
<reference evidence="2 3" key="1">
    <citation type="submission" date="2016-11" db="EMBL/GenBank/DDBJ databases">
        <authorList>
            <person name="Jaros S."/>
            <person name="Januszkiewicz K."/>
            <person name="Wedrychowicz H."/>
        </authorList>
    </citation>
    <scope>NUCLEOTIDE SEQUENCE [LARGE SCALE GENOMIC DNA]</scope>
    <source>
        <strain evidence="2 3">DSM 15929</strain>
    </source>
</reference>
<sequence length="247" mass="28107">MYSSQEGTQPYIIQDGDSLWRIAHRNHTTIQSIMAVNSGIDVNNMYIGQSISIPLGDCSYRAPAQEMCISLTEQALSNHIRMLWEQHVYWTRMVILGIAFDLPDLDLVTDRLLRNPKDFEEALRPFYGDVIAGRFADLFTSHLTIASELVKAAKAGDSGAADDAEKRWYDNADQIANFLGSINPYWSEQEWQKMLYDHLAMTKTEAVDILTGNYADSIDIFDNIEQQALEMADLMTQGIVRQFSQYF</sequence>
<dbReference type="STRING" id="1121322.SAMN02745136_03551"/>
<dbReference type="Gene3D" id="3.10.350.10">
    <property type="entry name" value="LysM domain"/>
    <property type="match status" value="1"/>
</dbReference>
<evidence type="ECO:0000313" key="3">
    <source>
        <dbReference type="Proteomes" id="UP000184386"/>
    </source>
</evidence>
<protein>
    <submittedName>
        <fullName evidence="2">LysM domain-containing protein</fullName>
    </submittedName>
</protein>
<dbReference type="InterPro" id="IPR018392">
    <property type="entry name" value="LysM"/>
</dbReference>
<dbReference type="Pfam" id="PF01476">
    <property type="entry name" value="LysM"/>
    <property type="match status" value="1"/>
</dbReference>
<dbReference type="EMBL" id="FRAC01000019">
    <property type="protein sequence ID" value="SHK87789.1"/>
    <property type="molecule type" value="Genomic_DNA"/>
</dbReference>
<dbReference type="Proteomes" id="UP000184386">
    <property type="component" value="Unassembled WGS sequence"/>
</dbReference>
<dbReference type="PROSITE" id="PS51782">
    <property type="entry name" value="LYSM"/>
    <property type="match status" value="1"/>
</dbReference>
<evidence type="ECO:0000313" key="2">
    <source>
        <dbReference type="EMBL" id="SHK87789.1"/>
    </source>
</evidence>
<dbReference type="SUPFAM" id="SSF54106">
    <property type="entry name" value="LysM domain"/>
    <property type="match status" value="1"/>
</dbReference>
<accession>A0A1M6W2B0</accession>
<name>A0A1M6W2B0_9FIRM</name>
<dbReference type="PANTHER" id="PTHR33734:SF22">
    <property type="entry name" value="MEMBRANE-BOUND LYTIC MUREIN TRANSGLYCOSYLASE D"/>
    <property type="match status" value="1"/>
</dbReference>
<dbReference type="SMART" id="SM00257">
    <property type="entry name" value="LysM"/>
    <property type="match status" value="1"/>
</dbReference>
<feature type="domain" description="LysM" evidence="1">
    <location>
        <begin position="9"/>
        <end position="53"/>
    </location>
</feature>
<dbReference type="InterPro" id="IPR036779">
    <property type="entry name" value="LysM_dom_sf"/>
</dbReference>
<keyword evidence="3" id="KW-1185">Reference proteome</keyword>
<evidence type="ECO:0000259" key="1">
    <source>
        <dbReference type="PROSITE" id="PS51782"/>
    </source>
</evidence>
<organism evidence="2 3">
    <name type="scientific">Anaerocolumna jejuensis DSM 15929</name>
    <dbReference type="NCBI Taxonomy" id="1121322"/>
    <lineage>
        <taxon>Bacteria</taxon>
        <taxon>Bacillati</taxon>
        <taxon>Bacillota</taxon>
        <taxon>Clostridia</taxon>
        <taxon>Lachnospirales</taxon>
        <taxon>Lachnospiraceae</taxon>
        <taxon>Anaerocolumna</taxon>
    </lineage>
</organism>
<dbReference type="RefSeq" id="WP_073278184.1">
    <property type="nucleotide sequence ID" value="NZ_FRAC01000019.1"/>
</dbReference>
<dbReference type="PANTHER" id="PTHR33734">
    <property type="entry name" value="LYSM DOMAIN-CONTAINING GPI-ANCHORED PROTEIN 2"/>
    <property type="match status" value="1"/>
</dbReference>